<proteinExistence type="predicted"/>
<keyword evidence="3" id="KW-1185">Reference proteome</keyword>
<dbReference type="EMBL" id="CAJHJT010000023">
    <property type="protein sequence ID" value="CAD7001340.1"/>
    <property type="molecule type" value="Genomic_DNA"/>
</dbReference>
<feature type="region of interest" description="Disordered" evidence="1">
    <location>
        <begin position="176"/>
        <end position="198"/>
    </location>
</feature>
<dbReference type="AlphaFoldDB" id="A0A811UQZ4"/>
<dbReference type="Proteomes" id="UP000606786">
    <property type="component" value="Unassembled WGS sequence"/>
</dbReference>
<protein>
    <submittedName>
        <fullName evidence="2">(Mediterranean fruit fly) hypothetical protein</fullName>
    </submittedName>
</protein>
<sequence length="317" mass="34710">MFYNIPTTSVMSRKKFNQQYYRYNQHYQHNFLNSNKEVKNNITIKNHKPDFDKASAKDMQKQQDISKVEEKHKLDVVPSTSPNKSEALILLASDSPPSSTSSSQHNCVGENKDINLDCSSCWTNLVTPQCTDTKSLQFWPWVHISRAESSSMSSESPCNSSISASINSNAEKNNIPNFNRGSNADNISTTTDNPNSKLSLFTESGRKSKFVEDHTGMTTALEPNTVNTASATTRVVDSTITTTTNCATDKEMTSKSKSNATLAHHPLLAAKEFPNSSSISTKASKDSNDNATKTFIITSPANSPTPSTSGSPPSNSY</sequence>
<name>A0A811UQZ4_CERCA</name>
<comment type="caution">
    <text evidence="2">The sequence shown here is derived from an EMBL/GenBank/DDBJ whole genome shotgun (WGS) entry which is preliminary data.</text>
</comment>
<dbReference type="OrthoDB" id="2274644at2759"/>
<gene>
    <name evidence="2" type="ORF">CCAP1982_LOCUS9837</name>
</gene>
<evidence type="ECO:0000313" key="3">
    <source>
        <dbReference type="Proteomes" id="UP000606786"/>
    </source>
</evidence>
<accession>A0A811UQZ4</accession>
<organism evidence="2 3">
    <name type="scientific">Ceratitis capitata</name>
    <name type="common">Mediterranean fruit fly</name>
    <name type="synonym">Tephritis capitata</name>
    <dbReference type="NCBI Taxonomy" id="7213"/>
    <lineage>
        <taxon>Eukaryota</taxon>
        <taxon>Metazoa</taxon>
        <taxon>Ecdysozoa</taxon>
        <taxon>Arthropoda</taxon>
        <taxon>Hexapoda</taxon>
        <taxon>Insecta</taxon>
        <taxon>Pterygota</taxon>
        <taxon>Neoptera</taxon>
        <taxon>Endopterygota</taxon>
        <taxon>Diptera</taxon>
        <taxon>Brachycera</taxon>
        <taxon>Muscomorpha</taxon>
        <taxon>Tephritoidea</taxon>
        <taxon>Tephritidae</taxon>
        <taxon>Ceratitis</taxon>
        <taxon>Ceratitis</taxon>
    </lineage>
</organism>
<evidence type="ECO:0000256" key="1">
    <source>
        <dbReference type="SAM" id="MobiDB-lite"/>
    </source>
</evidence>
<feature type="compositionally biased region" description="Low complexity" evidence="1">
    <location>
        <begin position="298"/>
        <end position="317"/>
    </location>
</feature>
<reference evidence="2" key="1">
    <citation type="submission" date="2020-11" db="EMBL/GenBank/DDBJ databases">
        <authorList>
            <person name="Whitehead M."/>
        </authorList>
    </citation>
    <scope>NUCLEOTIDE SEQUENCE</scope>
    <source>
        <strain evidence="2">EGII</strain>
    </source>
</reference>
<evidence type="ECO:0000313" key="2">
    <source>
        <dbReference type="EMBL" id="CAD7001340.1"/>
    </source>
</evidence>
<feature type="region of interest" description="Disordered" evidence="1">
    <location>
        <begin position="272"/>
        <end position="317"/>
    </location>
</feature>